<sequence length="66" mass="7464">MQSSLQGYQATNAKYSRLRAKVILGQFQQNASGLTNRYSQMFRQLVGREGPQQTAGETNRFRLQPG</sequence>
<dbReference type="AlphaFoldDB" id="A0A090ZC60"/>
<gene>
    <name evidence="2" type="ORF">DJ90_3885</name>
</gene>
<keyword evidence="3" id="KW-1185">Reference proteome</keyword>
<dbReference type="EMBL" id="JMQA01000031">
    <property type="protein sequence ID" value="KFN07805.1"/>
    <property type="molecule type" value="Genomic_DNA"/>
</dbReference>
<organism evidence="2 3">
    <name type="scientific">Paenibacillus macerans</name>
    <name type="common">Bacillus macerans</name>
    <dbReference type="NCBI Taxonomy" id="44252"/>
    <lineage>
        <taxon>Bacteria</taxon>
        <taxon>Bacillati</taxon>
        <taxon>Bacillota</taxon>
        <taxon>Bacilli</taxon>
        <taxon>Bacillales</taxon>
        <taxon>Paenibacillaceae</taxon>
        <taxon>Paenibacillus</taxon>
    </lineage>
</organism>
<reference evidence="2 3" key="1">
    <citation type="submission" date="2014-04" db="EMBL/GenBank/DDBJ databases">
        <authorList>
            <person name="Bishop-Lilly K.A."/>
            <person name="Broomall S.M."/>
            <person name="Chain P.S."/>
            <person name="Chertkov O."/>
            <person name="Coyne S.R."/>
            <person name="Daligault H.E."/>
            <person name="Davenport K.W."/>
            <person name="Erkkila T."/>
            <person name="Frey K.G."/>
            <person name="Gibbons H.S."/>
            <person name="Gu W."/>
            <person name="Jaissle J."/>
            <person name="Johnson S.L."/>
            <person name="Koroleva G.I."/>
            <person name="Ladner J.T."/>
            <person name="Lo C.-C."/>
            <person name="Minogue T.D."/>
            <person name="Munk C."/>
            <person name="Palacios G.F."/>
            <person name="Redden C.L."/>
            <person name="Rosenzweig C.N."/>
            <person name="Scholz M.B."/>
            <person name="Teshima H."/>
            <person name="Xu Y."/>
        </authorList>
    </citation>
    <scope>NUCLEOTIDE SEQUENCE [LARGE SCALE GENOMIC DNA]</scope>
    <source>
        <strain evidence="2 3">8244</strain>
    </source>
</reference>
<accession>A0A090ZC60</accession>
<name>A0A090ZC60_PAEMA</name>
<evidence type="ECO:0000313" key="2">
    <source>
        <dbReference type="EMBL" id="KFN07805.1"/>
    </source>
</evidence>
<protein>
    <submittedName>
        <fullName evidence="2">Uncharacterized protein</fullName>
    </submittedName>
</protein>
<evidence type="ECO:0000256" key="1">
    <source>
        <dbReference type="SAM" id="MobiDB-lite"/>
    </source>
</evidence>
<dbReference type="HOGENOM" id="CLU_2827049_0_0_9"/>
<comment type="caution">
    <text evidence="2">The sequence shown here is derived from an EMBL/GenBank/DDBJ whole genome shotgun (WGS) entry which is preliminary data.</text>
</comment>
<proteinExistence type="predicted"/>
<evidence type="ECO:0000313" key="3">
    <source>
        <dbReference type="Proteomes" id="UP000029278"/>
    </source>
</evidence>
<feature type="region of interest" description="Disordered" evidence="1">
    <location>
        <begin position="47"/>
        <end position="66"/>
    </location>
</feature>
<dbReference type="Proteomes" id="UP000029278">
    <property type="component" value="Unassembled WGS sequence"/>
</dbReference>